<dbReference type="AlphaFoldDB" id="A0A3N1P7A1"/>
<evidence type="ECO:0000256" key="2">
    <source>
        <dbReference type="ARBA" id="ARBA00022630"/>
    </source>
</evidence>
<evidence type="ECO:0000256" key="1">
    <source>
        <dbReference type="ARBA" id="ARBA00007118"/>
    </source>
</evidence>
<keyword evidence="2 7" id="KW-0285">Flavoprotein</keyword>
<dbReference type="SUPFAM" id="SSF55469">
    <property type="entry name" value="FMN-dependent nitroreductase-like"/>
    <property type="match status" value="1"/>
</dbReference>
<evidence type="ECO:0000259" key="10">
    <source>
        <dbReference type="Pfam" id="PF00881"/>
    </source>
</evidence>
<accession>A0A3N1P7A1</accession>
<dbReference type="CDD" id="cd02135">
    <property type="entry name" value="YdjA-like"/>
    <property type="match status" value="1"/>
</dbReference>
<dbReference type="PANTHER" id="PTHR43821:SF1">
    <property type="entry name" value="NAD(P)H NITROREDUCTASE YDJA-RELATED"/>
    <property type="match status" value="1"/>
</dbReference>
<keyword evidence="3 7" id="KW-0288">FMN</keyword>
<comment type="similarity">
    <text evidence="1 7">Belongs to the nitroreductase family.</text>
</comment>
<feature type="binding site" description="in other chain" evidence="8">
    <location>
        <begin position="133"/>
        <end position="135"/>
    </location>
    <ligand>
        <name>FMN</name>
        <dbReference type="ChEBI" id="CHEBI:58210"/>
        <note>ligand shared between dimeric partners</note>
    </ligand>
</feature>
<dbReference type="InterPro" id="IPR000415">
    <property type="entry name" value="Nitroreductase-like"/>
</dbReference>
<comment type="caution">
    <text evidence="11">The sequence shown here is derived from an EMBL/GenBank/DDBJ whole genome shotgun (WGS) entry which is preliminary data.</text>
</comment>
<keyword evidence="6 7" id="KW-0520">NAD</keyword>
<dbReference type="GO" id="GO:0016491">
    <property type="term" value="F:oxidoreductase activity"/>
    <property type="evidence" value="ECO:0007669"/>
    <property type="project" value="UniProtKB-UniRule"/>
</dbReference>
<feature type="binding site" description="in other chain" evidence="8">
    <location>
        <begin position="10"/>
        <end position="12"/>
    </location>
    <ligand>
        <name>FMN</name>
        <dbReference type="ChEBI" id="CHEBI:58210"/>
        <note>ligand shared between dimeric partners</note>
    </ligand>
</feature>
<evidence type="ECO:0000313" key="11">
    <source>
        <dbReference type="EMBL" id="ROQ20626.1"/>
    </source>
</evidence>
<reference evidence="11 12" key="1">
    <citation type="submission" date="2018-11" db="EMBL/GenBank/DDBJ databases">
        <title>Genomic Encyclopedia of Type Strains, Phase IV (KMG-IV): sequencing the most valuable type-strain genomes for metagenomic binning, comparative biology and taxonomic classification.</title>
        <authorList>
            <person name="Goeker M."/>
        </authorList>
    </citation>
    <scope>NUCLEOTIDE SEQUENCE [LARGE SCALE GENOMIC DNA]</scope>
    <source>
        <strain evidence="11 12">DSM 16974</strain>
    </source>
</reference>
<dbReference type="Proteomes" id="UP000273643">
    <property type="component" value="Unassembled WGS sequence"/>
</dbReference>
<proteinExistence type="inferred from homology"/>
<evidence type="ECO:0000256" key="3">
    <source>
        <dbReference type="ARBA" id="ARBA00022643"/>
    </source>
</evidence>
<evidence type="ECO:0000256" key="8">
    <source>
        <dbReference type="PIRSR" id="PIRSR000232-1"/>
    </source>
</evidence>
<protein>
    <recommendedName>
        <fullName evidence="7">Putative NAD(P)H nitroreductase</fullName>
        <ecNumber evidence="7">1.-.-.-</ecNumber>
    </recommendedName>
</protein>
<dbReference type="RefSeq" id="WP_123637746.1">
    <property type="nucleotide sequence ID" value="NZ_JBHYFO010000013.1"/>
</dbReference>
<evidence type="ECO:0000313" key="12">
    <source>
        <dbReference type="Proteomes" id="UP000273643"/>
    </source>
</evidence>
<dbReference type="PANTHER" id="PTHR43821">
    <property type="entry name" value="NAD(P)H NITROREDUCTASE YDJA-RELATED"/>
    <property type="match status" value="1"/>
</dbReference>
<name>A0A3N1P7A1_9GAMM</name>
<evidence type="ECO:0000256" key="5">
    <source>
        <dbReference type="ARBA" id="ARBA00023002"/>
    </source>
</evidence>
<evidence type="ECO:0000256" key="7">
    <source>
        <dbReference type="PIRNR" id="PIRNR000232"/>
    </source>
</evidence>
<keyword evidence="5 7" id="KW-0560">Oxidoreductase</keyword>
<dbReference type="Pfam" id="PF00881">
    <property type="entry name" value="Nitroreductase"/>
    <property type="match status" value="1"/>
</dbReference>
<keyword evidence="12" id="KW-1185">Reference proteome</keyword>
<keyword evidence="4 7" id="KW-0521">NADP</keyword>
<comment type="cofactor">
    <cofactor evidence="8">
        <name>FMN</name>
        <dbReference type="ChEBI" id="CHEBI:58210"/>
    </cofactor>
    <text evidence="8">Binds 1 FMN per subunit.</text>
</comment>
<feature type="binding site" evidence="8">
    <location>
        <position position="39"/>
    </location>
    <ligand>
        <name>FMN</name>
        <dbReference type="ChEBI" id="CHEBI:58210"/>
        <note>ligand shared between dimeric partners</note>
    </ligand>
</feature>
<dbReference type="EC" id="1.-.-.-" evidence="7"/>
<sequence>MHALDVLHQRVSSPKLTEPAPTDVQRDAIYRAALRAADHGLMQPWRFLVIEDEGLDRLGDLFVQAMLKDTPDTPEPDQQSLRAKPRRAPLILVAIAACRQNPKVPHVEQLISAGAAVQNMLNAAFAQGVGAFWRTGAMTYHPVVKEGLGVGELEQIVGFLYLGTPAKPPQPPKSVNPETFFHPWPGQ</sequence>
<feature type="binding site" evidence="8">
    <location>
        <position position="35"/>
    </location>
    <ligand>
        <name>FMN</name>
        <dbReference type="ChEBI" id="CHEBI:58210"/>
        <note>ligand shared between dimeric partners</note>
    </ligand>
</feature>
<dbReference type="InterPro" id="IPR052530">
    <property type="entry name" value="NAD(P)H_nitroreductase"/>
</dbReference>
<feature type="domain" description="Nitroreductase" evidence="10">
    <location>
        <begin position="10"/>
        <end position="163"/>
    </location>
</feature>
<dbReference type="InterPro" id="IPR029479">
    <property type="entry name" value="Nitroreductase"/>
</dbReference>
<feature type="region of interest" description="Disordered" evidence="9">
    <location>
        <begin position="167"/>
        <end position="187"/>
    </location>
</feature>
<evidence type="ECO:0000256" key="9">
    <source>
        <dbReference type="SAM" id="MobiDB-lite"/>
    </source>
</evidence>
<dbReference type="InterPro" id="IPR026021">
    <property type="entry name" value="YdjA-like"/>
</dbReference>
<gene>
    <name evidence="11" type="ORF">EDC38_1235</name>
</gene>
<dbReference type="EMBL" id="RJUK01000001">
    <property type="protein sequence ID" value="ROQ20626.1"/>
    <property type="molecule type" value="Genomic_DNA"/>
</dbReference>
<evidence type="ECO:0000256" key="6">
    <source>
        <dbReference type="ARBA" id="ARBA00023027"/>
    </source>
</evidence>
<dbReference type="PIRSF" id="PIRSF000232">
    <property type="entry name" value="YdjA"/>
    <property type="match status" value="1"/>
</dbReference>
<evidence type="ECO:0000256" key="4">
    <source>
        <dbReference type="ARBA" id="ARBA00022857"/>
    </source>
</evidence>
<dbReference type="OrthoDB" id="9804207at2"/>
<dbReference type="Gene3D" id="3.40.109.10">
    <property type="entry name" value="NADH Oxidase"/>
    <property type="match status" value="1"/>
</dbReference>
<organism evidence="11 12">
    <name type="scientific">Marinimicrobium koreense</name>
    <dbReference type="NCBI Taxonomy" id="306545"/>
    <lineage>
        <taxon>Bacteria</taxon>
        <taxon>Pseudomonadati</taxon>
        <taxon>Pseudomonadota</taxon>
        <taxon>Gammaproteobacteria</taxon>
        <taxon>Cellvibrionales</taxon>
        <taxon>Cellvibrionaceae</taxon>
        <taxon>Marinimicrobium</taxon>
    </lineage>
</organism>